<dbReference type="AlphaFoldDB" id="A0A0V8H9G6"/>
<keyword evidence="2 7" id="KW-0819">tRNA processing</keyword>
<dbReference type="InterPro" id="IPR014721">
    <property type="entry name" value="Ribsml_uS5_D2-typ_fold_subgr"/>
</dbReference>
<proteinExistence type="inferred from homology"/>
<name>A0A0V8H9G6_9BACI</name>
<protein>
    <recommendedName>
        <fullName evidence="7 8">Ribonuclease P protein component</fullName>
        <shortName evidence="7">RNase P protein</shortName>
        <shortName evidence="7">RNaseP protein</shortName>
        <ecNumber evidence="7 8">3.1.26.5</ecNumber>
    </recommendedName>
    <alternativeName>
        <fullName evidence="7">Protein C5</fullName>
    </alternativeName>
</protein>
<dbReference type="InterPro" id="IPR000100">
    <property type="entry name" value="RNase_P"/>
</dbReference>
<keyword evidence="5 7" id="KW-0378">Hydrolase</keyword>
<organism evidence="9 10">
    <name type="scientific">[Bacillus] enclensis</name>
    <dbReference type="NCBI Taxonomy" id="1402860"/>
    <lineage>
        <taxon>Bacteria</taxon>
        <taxon>Bacillati</taxon>
        <taxon>Bacillota</taxon>
        <taxon>Bacilli</taxon>
        <taxon>Bacillales</taxon>
        <taxon>Bacillaceae</taxon>
        <taxon>Rossellomorea</taxon>
    </lineage>
</organism>
<keyword evidence="10" id="KW-1185">Reference proteome</keyword>
<dbReference type="InterPro" id="IPR020539">
    <property type="entry name" value="RNase_P_CS"/>
</dbReference>
<dbReference type="Proteomes" id="UP000181997">
    <property type="component" value="Unassembled WGS sequence"/>
</dbReference>
<dbReference type="EC" id="3.1.26.5" evidence="7 8"/>
<dbReference type="InterPro" id="IPR020568">
    <property type="entry name" value="Ribosomal_Su5_D2-typ_SF"/>
</dbReference>
<dbReference type="GO" id="GO:0004526">
    <property type="term" value="F:ribonuclease P activity"/>
    <property type="evidence" value="ECO:0007669"/>
    <property type="project" value="UniProtKB-UniRule"/>
</dbReference>
<comment type="similarity">
    <text evidence="7">Belongs to the RnpA family.</text>
</comment>
<evidence type="ECO:0000256" key="3">
    <source>
        <dbReference type="ARBA" id="ARBA00022722"/>
    </source>
</evidence>
<comment type="subunit">
    <text evidence="7">Consists of a catalytic RNA component (M1 or rnpB) and a protein subunit.</text>
</comment>
<sequence length="123" mass="14586">MRKEQRVKKNKEFQEIFKKGTSFANRQFVLYSLKQEEAQPFRIGISVSKKIGNAVCRNRIKRYIRQAFLELREDVQDNHDYLIIARKPAADMDFHEVKSSITHVLKRGKVLKKTSYGKNDRKK</sequence>
<comment type="catalytic activity">
    <reaction evidence="7">
        <text>Endonucleolytic cleavage of RNA, removing 5'-extranucleotides from tRNA precursor.</text>
        <dbReference type="EC" id="3.1.26.5"/>
    </reaction>
</comment>
<dbReference type="EMBL" id="FMAU01000007">
    <property type="protein sequence ID" value="SCC32423.1"/>
    <property type="molecule type" value="Genomic_DNA"/>
</dbReference>
<evidence type="ECO:0000256" key="8">
    <source>
        <dbReference type="NCBIfam" id="TIGR00188"/>
    </source>
</evidence>
<evidence type="ECO:0000256" key="2">
    <source>
        <dbReference type="ARBA" id="ARBA00022694"/>
    </source>
</evidence>
<dbReference type="GO" id="GO:0030677">
    <property type="term" value="C:ribonuclease P complex"/>
    <property type="evidence" value="ECO:0007669"/>
    <property type="project" value="TreeGrafter"/>
</dbReference>
<dbReference type="NCBIfam" id="TIGR00188">
    <property type="entry name" value="rnpA"/>
    <property type="match status" value="1"/>
</dbReference>
<reference evidence="10" key="1">
    <citation type="submission" date="2016-08" db="EMBL/GenBank/DDBJ databases">
        <authorList>
            <person name="Varghese N."/>
            <person name="Submissions Spin"/>
        </authorList>
    </citation>
    <scope>NUCLEOTIDE SEQUENCE [LARGE SCALE GENOMIC DNA]</scope>
    <source>
        <strain evidence="10">SGD-1123</strain>
    </source>
</reference>
<dbReference type="HAMAP" id="MF_00227">
    <property type="entry name" value="RNase_P"/>
    <property type="match status" value="1"/>
</dbReference>
<evidence type="ECO:0000256" key="1">
    <source>
        <dbReference type="ARBA" id="ARBA00002663"/>
    </source>
</evidence>
<evidence type="ECO:0000256" key="7">
    <source>
        <dbReference type="HAMAP-Rule" id="MF_00227"/>
    </source>
</evidence>
<evidence type="ECO:0000256" key="5">
    <source>
        <dbReference type="ARBA" id="ARBA00022801"/>
    </source>
</evidence>
<evidence type="ECO:0000313" key="10">
    <source>
        <dbReference type="Proteomes" id="UP000181997"/>
    </source>
</evidence>
<dbReference type="SUPFAM" id="SSF54211">
    <property type="entry name" value="Ribosomal protein S5 domain 2-like"/>
    <property type="match status" value="1"/>
</dbReference>
<comment type="function">
    <text evidence="1 7">RNaseP catalyzes the removal of the 5'-leader sequence from pre-tRNA to produce the mature 5'-terminus. It can also cleave other RNA substrates such as 4.5S RNA. The protein component plays an auxiliary but essential role in vivo by binding to the 5'-leader sequence and broadening the substrate specificity of the ribozyme.</text>
</comment>
<dbReference type="PANTHER" id="PTHR33992">
    <property type="entry name" value="RIBONUCLEASE P PROTEIN COMPONENT"/>
    <property type="match status" value="1"/>
</dbReference>
<dbReference type="RefSeq" id="WP_032087137.1">
    <property type="nucleotide sequence ID" value="NZ_FMAU01000007.1"/>
</dbReference>
<dbReference type="GO" id="GO:0000049">
    <property type="term" value="F:tRNA binding"/>
    <property type="evidence" value="ECO:0007669"/>
    <property type="project" value="UniProtKB-UniRule"/>
</dbReference>
<dbReference type="OrthoDB" id="9810867at2"/>
<dbReference type="PANTHER" id="PTHR33992:SF1">
    <property type="entry name" value="RIBONUCLEASE P PROTEIN COMPONENT"/>
    <property type="match status" value="1"/>
</dbReference>
<dbReference type="GO" id="GO:0001682">
    <property type="term" value="P:tRNA 5'-leader removal"/>
    <property type="evidence" value="ECO:0007669"/>
    <property type="project" value="UniProtKB-UniRule"/>
</dbReference>
<dbReference type="PROSITE" id="PS00648">
    <property type="entry name" value="RIBONUCLEASE_P"/>
    <property type="match status" value="1"/>
</dbReference>
<evidence type="ECO:0000313" key="9">
    <source>
        <dbReference type="EMBL" id="SCC32423.1"/>
    </source>
</evidence>
<dbReference type="FunFam" id="3.30.230.10:FF:000021">
    <property type="entry name" value="Ribonuclease P protein component"/>
    <property type="match status" value="1"/>
</dbReference>
<keyword evidence="4 7" id="KW-0255">Endonuclease</keyword>
<dbReference type="Gene3D" id="3.30.230.10">
    <property type="match status" value="1"/>
</dbReference>
<accession>A0A0V8H9G6</accession>
<keyword evidence="6 7" id="KW-0694">RNA-binding</keyword>
<gene>
    <name evidence="7" type="primary">rnpA</name>
    <name evidence="9" type="ORF">GA0061094_3994</name>
</gene>
<evidence type="ECO:0000256" key="6">
    <source>
        <dbReference type="ARBA" id="ARBA00022884"/>
    </source>
</evidence>
<evidence type="ECO:0000256" key="4">
    <source>
        <dbReference type="ARBA" id="ARBA00022759"/>
    </source>
</evidence>
<dbReference type="Pfam" id="PF00825">
    <property type="entry name" value="Ribonuclease_P"/>
    <property type="match status" value="1"/>
</dbReference>
<keyword evidence="3 7" id="KW-0540">Nuclease</keyword>
<dbReference type="GO" id="GO:0042781">
    <property type="term" value="F:3'-tRNA processing endoribonuclease activity"/>
    <property type="evidence" value="ECO:0007669"/>
    <property type="project" value="TreeGrafter"/>
</dbReference>